<gene>
    <name evidence="1" type="ORF">WSS_A21958</name>
</gene>
<dbReference type="Proteomes" id="UP000005951">
    <property type="component" value="Unassembled WGS sequence"/>
</dbReference>
<dbReference type="EMBL" id="AJYC02000068">
    <property type="protein sequence ID" value="EKT80484.1"/>
    <property type="molecule type" value="Genomic_DNA"/>
</dbReference>
<proteinExistence type="predicted"/>
<organism evidence="1 2">
    <name type="scientific">Rhodococcus opacus M213</name>
    <dbReference type="NCBI Taxonomy" id="1129896"/>
    <lineage>
        <taxon>Bacteria</taxon>
        <taxon>Bacillati</taxon>
        <taxon>Actinomycetota</taxon>
        <taxon>Actinomycetes</taxon>
        <taxon>Mycobacteriales</taxon>
        <taxon>Nocardiaceae</taxon>
        <taxon>Rhodococcus</taxon>
    </lineage>
</organism>
<evidence type="ECO:0000313" key="1">
    <source>
        <dbReference type="EMBL" id="EKT80484.1"/>
    </source>
</evidence>
<sequence length="107" mass="11782">MDLSRIDLSIGLMSNPFEVAAFTMRKLQLLYAITHPKEITTNGVAMTLLVDLHRSIDQLEKHCDQPSRAALHAVKVKISQGLVDVGEMNRDVGPSAIIELGESEARN</sequence>
<comment type="caution">
    <text evidence="1">The sequence shown here is derived from an EMBL/GenBank/DDBJ whole genome shotgun (WGS) entry which is preliminary data.</text>
</comment>
<protein>
    <submittedName>
        <fullName evidence="1">Uncharacterized protein</fullName>
    </submittedName>
</protein>
<name>K8XGI6_RHOOP</name>
<reference evidence="1 2" key="1">
    <citation type="journal article" date="2013" name="Genome Announc.">
        <title>Draft Genome Sequence of Rhodococcus opacus Strain M213 Shows a Diverse Catabolic Potential.</title>
        <authorList>
            <person name="Pathak A."/>
            <person name="Green S.J."/>
            <person name="Ogram A."/>
            <person name="Chauhan A."/>
        </authorList>
    </citation>
    <scope>NUCLEOTIDE SEQUENCE [LARGE SCALE GENOMIC DNA]</scope>
    <source>
        <strain evidence="1 2">M213</strain>
    </source>
</reference>
<accession>K8XGI6</accession>
<dbReference type="AlphaFoldDB" id="K8XGI6"/>
<evidence type="ECO:0000313" key="2">
    <source>
        <dbReference type="Proteomes" id="UP000005951"/>
    </source>
</evidence>